<dbReference type="Proteomes" id="UP000315724">
    <property type="component" value="Chromosome"/>
</dbReference>
<protein>
    <submittedName>
        <fullName evidence="9">Malate-2H(+)/Na(+)-lactate antiporter</fullName>
    </submittedName>
</protein>
<keyword evidence="5 7" id="KW-0472">Membrane</keyword>
<feature type="transmembrane region" description="Helical" evidence="7">
    <location>
        <begin position="616"/>
        <end position="634"/>
    </location>
</feature>
<name>A0A517QK15_9PLAN</name>
<feature type="transmembrane region" description="Helical" evidence="7">
    <location>
        <begin position="494"/>
        <end position="513"/>
    </location>
</feature>
<evidence type="ECO:0000256" key="3">
    <source>
        <dbReference type="ARBA" id="ARBA00022692"/>
    </source>
</evidence>
<comment type="subcellular location">
    <subcellularLocation>
        <location evidence="1">Cell membrane</location>
        <topology evidence="1">Multi-pass membrane protein</topology>
    </subcellularLocation>
</comment>
<feature type="transmembrane region" description="Helical" evidence="7">
    <location>
        <begin position="325"/>
        <end position="351"/>
    </location>
</feature>
<evidence type="ECO:0000256" key="1">
    <source>
        <dbReference type="ARBA" id="ARBA00004651"/>
    </source>
</evidence>
<keyword evidence="3 7" id="KW-0812">Transmembrane</keyword>
<feature type="domain" description="Na+/H+ antiporter NhaC-like C-terminal" evidence="8">
    <location>
        <begin position="294"/>
        <end position="608"/>
    </location>
</feature>
<feature type="transmembrane region" description="Helical" evidence="7">
    <location>
        <begin position="592"/>
        <end position="610"/>
    </location>
</feature>
<feature type="transmembrane region" description="Helical" evidence="7">
    <location>
        <begin position="417"/>
        <end position="435"/>
    </location>
</feature>
<proteinExistence type="predicted"/>
<accession>A0A517QK15</accession>
<evidence type="ECO:0000256" key="4">
    <source>
        <dbReference type="ARBA" id="ARBA00022989"/>
    </source>
</evidence>
<sequence length="653" mass="70574">MHQLHERRNLAILISQVVLLSLFFLSLFSTQTTFAADANKSPRFRVESPKVQLNGLPIPRLRIVALTKDGEIDTAFNRQAVVNGVQLTEGGSELPLPEFEAGVLEVRSNPEKDQRLVLTGSSISVATNEQATAIISPVQTRPGWVSLIPPLVAIILAIWWQEVIGALFLASLAGMMLLATNPFSGMIQVIDPLILSNLASRGNMQIILFTMFLGAMIGIMSGSGGTQALVERLTVYVRNRRHGQLMTWLLGLMIFFDDYGNTLLVGSTMRSMMDRLKISREKLAFLVDSTAAPVAGLALVSTWVGVELGYMRTAYESLGLSTGEIYQTFIATIPYRLYPLLTLIFVGQIAWTGRDFGPMLKAEQDRQHDNDESTSSVKGDFTDGSKPMIRHALIPLVTLCVCLGIALYHDFEESSRALLLASTGAVFAAILSVVISRSCSLGETMKMGIDGMQQMLPAVVVLVLAWSIGTVCNPEHLNTAGYLVDSLGDHLSPRWLPLITFLLAAAVSFATGTSYGTMGLLIPLAVSIELQLLLGLSIPFEEIGNHPLMLATIGSILGGAIFGDHCSPISDTTVLSSAATGCDHLSHVRTQLPYSLTVATIAICLGYVPIALGISPYISIIAAIIVQWLVLRIIGREVEEANSFDRSITTSAT</sequence>
<feature type="region of interest" description="Disordered" evidence="6">
    <location>
        <begin position="363"/>
        <end position="382"/>
    </location>
</feature>
<dbReference type="EMBL" id="CP036267">
    <property type="protein sequence ID" value="QDT31857.1"/>
    <property type="molecule type" value="Genomic_DNA"/>
</dbReference>
<evidence type="ECO:0000313" key="9">
    <source>
        <dbReference type="EMBL" id="QDT31857.1"/>
    </source>
</evidence>
<dbReference type="OrthoDB" id="9762978at2"/>
<feature type="transmembrane region" description="Helical" evidence="7">
    <location>
        <begin position="285"/>
        <end position="305"/>
    </location>
</feature>
<feature type="transmembrane region" description="Helical" evidence="7">
    <location>
        <begin position="151"/>
        <end position="178"/>
    </location>
</feature>
<dbReference type="PANTHER" id="PTHR43478:SF1">
    <property type="entry name" value="NA+_H+ ANTIPORTER NHAC-LIKE C-TERMINAL DOMAIN-CONTAINING PROTEIN"/>
    <property type="match status" value="1"/>
</dbReference>
<evidence type="ECO:0000313" key="10">
    <source>
        <dbReference type="Proteomes" id="UP000315724"/>
    </source>
</evidence>
<dbReference type="RefSeq" id="WP_145196748.1">
    <property type="nucleotide sequence ID" value="NZ_CP036267.1"/>
</dbReference>
<organism evidence="9 10">
    <name type="scientific">Thalassoglobus polymorphus</name>
    <dbReference type="NCBI Taxonomy" id="2527994"/>
    <lineage>
        <taxon>Bacteria</taxon>
        <taxon>Pseudomonadati</taxon>
        <taxon>Planctomycetota</taxon>
        <taxon>Planctomycetia</taxon>
        <taxon>Planctomycetales</taxon>
        <taxon>Planctomycetaceae</taxon>
        <taxon>Thalassoglobus</taxon>
    </lineage>
</organism>
<evidence type="ECO:0000256" key="7">
    <source>
        <dbReference type="SAM" id="Phobius"/>
    </source>
</evidence>
<dbReference type="AlphaFoldDB" id="A0A517QK15"/>
<gene>
    <name evidence="9" type="primary">mleN</name>
    <name evidence="9" type="ORF">Mal48_10930</name>
</gene>
<dbReference type="GO" id="GO:0005886">
    <property type="term" value="C:plasma membrane"/>
    <property type="evidence" value="ECO:0007669"/>
    <property type="project" value="UniProtKB-SubCell"/>
</dbReference>
<feature type="transmembrane region" description="Helical" evidence="7">
    <location>
        <begin position="455"/>
        <end position="474"/>
    </location>
</feature>
<keyword evidence="2" id="KW-1003">Cell membrane</keyword>
<feature type="transmembrane region" description="Helical" evidence="7">
    <location>
        <begin position="206"/>
        <end position="225"/>
    </location>
</feature>
<evidence type="ECO:0000256" key="6">
    <source>
        <dbReference type="SAM" id="MobiDB-lite"/>
    </source>
</evidence>
<feature type="transmembrane region" description="Helical" evidence="7">
    <location>
        <begin position="245"/>
        <end position="264"/>
    </location>
</feature>
<evidence type="ECO:0000259" key="8">
    <source>
        <dbReference type="Pfam" id="PF03553"/>
    </source>
</evidence>
<evidence type="ECO:0000256" key="5">
    <source>
        <dbReference type="ARBA" id="ARBA00023136"/>
    </source>
</evidence>
<keyword evidence="10" id="KW-1185">Reference proteome</keyword>
<dbReference type="KEGG" id="tpol:Mal48_10930"/>
<evidence type="ECO:0000256" key="2">
    <source>
        <dbReference type="ARBA" id="ARBA00022475"/>
    </source>
</evidence>
<dbReference type="InterPro" id="IPR018461">
    <property type="entry name" value="Na/H_Antiport_NhaC-like_C"/>
</dbReference>
<feature type="transmembrane region" description="Helical" evidence="7">
    <location>
        <begin position="392"/>
        <end position="411"/>
    </location>
</feature>
<keyword evidence="4 7" id="KW-1133">Transmembrane helix</keyword>
<dbReference type="PANTHER" id="PTHR43478">
    <property type="entry name" value="NA+/H+ ANTIPORTER-RELATED"/>
    <property type="match status" value="1"/>
</dbReference>
<dbReference type="Pfam" id="PF03553">
    <property type="entry name" value="Na_H_antiporter"/>
    <property type="match status" value="1"/>
</dbReference>
<reference evidence="9 10" key="1">
    <citation type="submission" date="2019-02" db="EMBL/GenBank/DDBJ databases">
        <title>Deep-cultivation of Planctomycetes and their phenomic and genomic characterization uncovers novel biology.</title>
        <authorList>
            <person name="Wiegand S."/>
            <person name="Jogler M."/>
            <person name="Boedeker C."/>
            <person name="Pinto D."/>
            <person name="Vollmers J."/>
            <person name="Rivas-Marin E."/>
            <person name="Kohn T."/>
            <person name="Peeters S.H."/>
            <person name="Heuer A."/>
            <person name="Rast P."/>
            <person name="Oberbeckmann S."/>
            <person name="Bunk B."/>
            <person name="Jeske O."/>
            <person name="Meyerdierks A."/>
            <person name="Storesund J.E."/>
            <person name="Kallscheuer N."/>
            <person name="Luecker S."/>
            <person name="Lage O.M."/>
            <person name="Pohl T."/>
            <person name="Merkel B.J."/>
            <person name="Hornburger P."/>
            <person name="Mueller R.-W."/>
            <person name="Bruemmer F."/>
            <person name="Labrenz M."/>
            <person name="Spormann A.M."/>
            <person name="Op den Camp H."/>
            <person name="Overmann J."/>
            <person name="Amann R."/>
            <person name="Jetten M.S.M."/>
            <person name="Mascher T."/>
            <person name="Medema M.H."/>
            <person name="Devos D.P."/>
            <person name="Kaster A.-K."/>
            <person name="Ovreas L."/>
            <person name="Rohde M."/>
            <person name="Galperin M.Y."/>
            <person name="Jogler C."/>
        </authorList>
    </citation>
    <scope>NUCLEOTIDE SEQUENCE [LARGE SCALE GENOMIC DNA]</scope>
    <source>
        <strain evidence="9 10">Mal48</strain>
    </source>
</reference>